<dbReference type="PANTHER" id="PTHR36069">
    <property type="entry name" value="EXPRESSED PROTEIN-RELATED"/>
    <property type="match status" value="1"/>
</dbReference>
<evidence type="ECO:0000256" key="2">
    <source>
        <dbReference type="SAM" id="SignalP"/>
    </source>
</evidence>
<reference evidence="4 5" key="1">
    <citation type="submission" date="2017-09" db="EMBL/GenBank/DDBJ databases">
        <title>WGS assembly of Aquilegia coerulea Goldsmith.</title>
        <authorList>
            <person name="Hodges S."/>
            <person name="Kramer E."/>
            <person name="Nordborg M."/>
            <person name="Tomkins J."/>
            <person name="Borevitz J."/>
            <person name="Derieg N."/>
            <person name="Yan J."/>
            <person name="Mihaltcheva S."/>
            <person name="Hayes R.D."/>
            <person name="Rokhsar D."/>
        </authorList>
    </citation>
    <scope>NUCLEOTIDE SEQUENCE [LARGE SCALE GENOMIC DNA]</scope>
    <source>
        <strain evidence="5">cv. Goldsmith</strain>
    </source>
</reference>
<dbReference type="SMART" id="SM00554">
    <property type="entry name" value="FAS1"/>
    <property type="match status" value="1"/>
</dbReference>
<dbReference type="PANTHER" id="PTHR36069:SF4">
    <property type="entry name" value="FASCICLIN-LIKE ARABINOGALACTAN FAMILY PROTEIN"/>
    <property type="match status" value="1"/>
</dbReference>
<accession>A0A2G5C2Y5</accession>
<dbReference type="Gene3D" id="2.30.180.10">
    <property type="entry name" value="FAS1 domain"/>
    <property type="match status" value="1"/>
</dbReference>
<dbReference type="PROSITE" id="PS50213">
    <property type="entry name" value="FAS1"/>
    <property type="match status" value="1"/>
</dbReference>
<name>A0A2G5C2Y5_AQUCA</name>
<feature type="domain" description="FAS1" evidence="3">
    <location>
        <begin position="32"/>
        <end position="160"/>
    </location>
</feature>
<evidence type="ECO:0000313" key="4">
    <source>
        <dbReference type="EMBL" id="PIA25642.1"/>
    </source>
</evidence>
<dbReference type="AlphaFoldDB" id="A0A2G5C2Y5"/>
<dbReference type="EMBL" id="KZ305126">
    <property type="protein sequence ID" value="PIA25642.1"/>
    <property type="molecule type" value="Genomic_DNA"/>
</dbReference>
<dbReference type="InParanoid" id="A0A2G5C2Y5"/>
<evidence type="ECO:0000256" key="1">
    <source>
        <dbReference type="ARBA" id="ARBA00007843"/>
    </source>
</evidence>
<dbReference type="Proteomes" id="UP000230069">
    <property type="component" value="Unassembled WGS sequence"/>
</dbReference>
<dbReference type="InterPro" id="IPR000782">
    <property type="entry name" value="FAS1_domain"/>
</dbReference>
<dbReference type="Pfam" id="PF02469">
    <property type="entry name" value="Fasciclin"/>
    <property type="match status" value="1"/>
</dbReference>
<sequence>MGLSIIFILFSLLRMVSSAPPAAHPVTTPGKLTDLSQAITDMRSKSYYGFVILLDMLNTTAKSTLSQEVTFFMPIDSQLAEYPISPDRLVDFILSHSIPEPLVFSELAHVPTGTLIPSFLNDQFRISRLGRHVFVNNAQIVAPNVCSSTTIRCHGINAVIDKRKNHFDSASSTLSQGNNTKS</sequence>
<dbReference type="SUPFAM" id="SSF82153">
    <property type="entry name" value="FAS1 domain"/>
    <property type="match status" value="1"/>
</dbReference>
<protein>
    <recommendedName>
        <fullName evidence="3">FAS1 domain-containing protein</fullName>
    </recommendedName>
</protein>
<dbReference type="InterPro" id="IPR053339">
    <property type="entry name" value="FAS1_domain_protein"/>
</dbReference>
<keyword evidence="2" id="KW-0732">Signal</keyword>
<gene>
    <name evidence="4" type="ORF">AQUCO_11000047v1</name>
</gene>
<evidence type="ECO:0000259" key="3">
    <source>
        <dbReference type="PROSITE" id="PS50213"/>
    </source>
</evidence>
<dbReference type="InterPro" id="IPR036378">
    <property type="entry name" value="FAS1_dom_sf"/>
</dbReference>
<proteinExistence type="inferred from homology"/>
<organism evidence="4 5">
    <name type="scientific">Aquilegia coerulea</name>
    <name type="common">Rocky mountain columbine</name>
    <dbReference type="NCBI Taxonomy" id="218851"/>
    <lineage>
        <taxon>Eukaryota</taxon>
        <taxon>Viridiplantae</taxon>
        <taxon>Streptophyta</taxon>
        <taxon>Embryophyta</taxon>
        <taxon>Tracheophyta</taxon>
        <taxon>Spermatophyta</taxon>
        <taxon>Magnoliopsida</taxon>
        <taxon>Ranunculales</taxon>
        <taxon>Ranunculaceae</taxon>
        <taxon>Thalictroideae</taxon>
        <taxon>Aquilegia</taxon>
    </lineage>
</organism>
<comment type="similarity">
    <text evidence="1">Belongs to the fasciclin-like AGP family.</text>
</comment>
<feature type="chain" id="PRO_5013861939" description="FAS1 domain-containing protein" evidence="2">
    <location>
        <begin position="19"/>
        <end position="182"/>
    </location>
</feature>
<evidence type="ECO:0000313" key="5">
    <source>
        <dbReference type="Proteomes" id="UP000230069"/>
    </source>
</evidence>
<dbReference type="OrthoDB" id="1934418at2759"/>
<keyword evidence="5" id="KW-1185">Reference proteome</keyword>
<feature type="signal peptide" evidence="2">
    <location>
        <begin position="1"/>
        <end position="18"/>
    </location>
</feature>